<comment type="similarity">
    <text evidence="2">Belongs to the MNN1/MNT family.</text>
</comment>
<evidence type="ECO:0000256" key="9">
    <source>
        <dbReference type="ARBA" id="ARBA00023180"/>
    </source>
</evidence>
<evidence type="ECO:0000256" key="3">
    <source>
        <dbReference type="ARBA" id="ARBA00022676"/>
    </source>
</evidence>
<sequence length="509" mass="58279">MSNQSVLGKWLAAATGASMLFLYLLYSTLNTSQPQARQFITDPTTDQFDAVRYIQENQLLHTLQVQEPVLNLTQISALSDKYDIAVPHPSLTWTEQDTFFFASAAGETVFSQLALIPEPGTLPNLASITAAERLFKALFLYFDSILAVNPSMHPQDDSRYKQAWHLLKRLESTLGILLCVGNNQFKFAATTIRAIREIFHNTLPIEVFFIRDADLHQAKRHYLKSEFQDVHLVKLQDYVSDYYTQFGGWAMKPFAMLASRYTEVIMMDADVFYFQDPALLFEDEGYKATGSLFYYDRTLFPNKTKGPDWMRSFLPSMSSFVPNSRWFKQESVHEQESGVVIMNKRKALLGLLSTCKLNSKTEREEVVYKRVYGDKETFWIGFEVMQTPYAFVKSFAGVIGNHGRGGDDGSPDYLCGNEIHFDANEKPLWLNGGLYRNKHAKNGFEYLNFTYYALGNDWELKPGCLKSKDNIHVLDPQQKSYALASIELDKKTIADQQLLEKGEWKFKDT</sequence>
<evidence type="ECO:0000256" key="4">
    <source>
        <dbReference type="ARBA" id="ARBA00022679"/>
    </source>
</evidence>
<dbReference type="PANTHER" id="PTHR31392:SF1">
    <property type="entry name" value="ALPHA-1,3-MANNOSYLTRANSFERASE MNN1-RELATED"/>
    <property type="match status" value="1"/>
</dbReference>
<dbReference type="Pfam" id="PF11051">
    <property type="entry name" value="Mannosyl_trans3"/>
    <property type="match status" value="1"/>
</dbReference>
<feature type="transmembrane region" description="Helical" evidence="10">
    <location>
        <begin position="7"/>
        <end position="26"/>
    </location>
</feature>
<keyword evidence="5 10" id="KW-0812">Transmembrane</keyword>
<dbReference type="InterPro" id="IPR029044">
    <property type="entry name" value="Nucleotide-diphossugar_trans"/>
</dbReference>
<evidence type="ECO:0000256" key="8">
    <source>
        <dbReference type="ARBA" id="ARBA00023136"/>
    </source>
</evidence>
<proteinExistence type="inferred from homology"/>
<dbReference type="InterPro" id="IPR022751">
    <property type="entry name" value="Alpha_mannosyltransferase"/>
</dbReference>
<keyword evidence="9" id="KW-0325">Glycoprotein</keyword>
<dbReference type="GO" id="GO:0006493">
    <property type="term" value="P:protein O-linked glycosylation"/>
    <property type="evidence" value="ECO:0007669"/>
    <property type="project" value="TreeGrafter"/>
</dbReference>
<dbReference type="PANTHER" id="PTHR31392">
    <property type="entry name" value="ALPHA-1,3-MANNOSYLTRANSFERASE MNN1-RELATED"/>
    <property type="match status" value="1"/>
</dbReference>
<keyword evidence="8 10" id="KW-0472">Membrane</keyword>
<evidence type="ECO:0000256" key="5">
    <source>
        <dbReference type="ARBA" id="ARBA00022692"/>
    </source>
</evidence>
<dbReference type="SUPFAM" id="SSF53448">
    <property type="entry name" value="Nucleotide-diphospho-sugar transferases"/>
    <property type="match status" value="1"/>
</dbReference>
<reference evidence="11 12" key="1">
    <citation type="submission" date="2019-09" db="EMBL/GenBank/DDBJ databases">
        <authorList>
            <consortium name="DOE Joint Genome Institute"/>
            <person name="Mondo S.J."/>
            <person name="Navarro-Mendoza M.I."/>
            <person name="Perez-Arques C."/>
            <person name="Panchal S."/>
            <person name="Nicolas F.E."/>
            <person name="Ganguly P."/>
            <person name="Pangilinan J."/>
            <person name="Grigoriev I."/>
            <person name="Heitman J."/>
            <person name="Sanya K."/>
            <person name="Garre V."/>
        </authorList>
    </citation>
    <scope>NUCLEOTIDE SEQUENCE [LARGE SCALE GENOMIC DNA]</scope>
    <source>
        <strain evidence="11 12">MU402</strain>
    </source>
</reference>
<keyword evidence="3 11" id="KW-0328">Glycosyltransferase</keyword>
<dbReference type="EMBL" id="JAAECE010000004">
    <property type="protein sequence ID" value="KAF1802109.1"/>
    <property type="molecule type" value="Genomic_DNA"/>
</dbReference>
<dbReference type="AlphaFoldDB" id="A0A8H4BGX8"/>
<evidence type="ECO:0000256" key="1">
    <source>
        <dbReference type="ARBA" id="ARBA00004606"/>
    </source>
</evidence>
<organism evidence="11 12">
    <name type="scientific">Mucor circinelloides f. lusitanicus</name>
    <name type="common">Mucor racemosus var. lusitanicus</name>
    <dbReference type="NCBI Taxonomy" id="29924"/>
    <lineage>
        <taxon>Eukaryota</taxon>
        <taxon>Fungi</taxon>
        <taxon>Fungi incertae sedis</taxon>
        <taxon>Mucoromycota</taxon>
        <taxon>Mucoromycotina</taxon>
        <taxon>Mucoromycetes</taxon>
        <taxon>Mucorales</taxon>
        <taxon>Mucorineae</taxon>
        <taxon>Mucoraceae</taxon>
        <taxon>Mucor</taxon>
    </lineage>
</organism>
<dbReference type="Proteomes" id="UP000469890">
    <property type="component" value="Unassembled WGS sequence"/>
</dbReference>
<name>A0A8H4BGX8_MUCCL</name>
<evidence type="ECO:0000256" key="7">
    <source>
        <dbReference type="ARBA" id="ARBA00022989"/>
    </source>
</evidence>
<keyword evidence="6" id="KW-0735">Signal-anchor</keyword>
<evidence type="ECO:0000256" key="2">
    <source>
        <dbReference type="ARBA" id="ARBA00009105"/>
    </source>
</evidence>
<comment type="caution">
    <text evidence="11">The sequence shown here is derived from an EMBL/GenBank/DDBJ whole genome shotgun (WGS) entry which is preliminary data.</text>
</comment>
<evidence type="ECO:0000256" key="10">
    <source>
        <dbReference type="SAM" id="Phobius"/>
    </source>
</evidence>
<keyword evidence="7 10" id="KW-1133">Transmembrane helix</keyword>
<evidence type="ECO:0000256" key="6">
    <source>
        <dbReference type="ARBA" id="ARBA00022968"/>
    </source>
</evidence>
<dbReference type="Gene3D" id="3.90.550.10">
    <property type="entry name" value="Spore Coat Polysaccharide Biosynthesis Protein SpsA, Chain A"/>
    <property type="match status" value="1"/>
</dbReference>
<dbReference type="GO" id="GO:0000033">
    <property type="term" value="F:alpha-1,3-mannosyltransferase activity"/>
    <property type="evidence" value="ECO:0007669"/>
    <property type="project" value="TreeGrafter"/>
</dbReference>
<keyword evidence="4 11" id="KW-0808">Transferase</keyword>
<protein>
    <submittedName>
        <fullName evidence="11">Mannosyltransferase putative-domain-containing protein</fullName>
    </submittedName>
</protein>
<dbReference type="GO" id="GO:0005794">
    <property type="term" value="C:Golgi apparatus"/>
    <property type="evidence" value="ECO:0007669"/>
    <property type="project" value="TreeGrafter"/>
</dbReference>
<gene>
    <name evidence="11" type="ORF">FB192DRAFT_1446908</name>
</gene>
<comment type="subcellular location">
    <subcellularLocation>
        <location evidence="1">Membrane</location>
        <topology evidence="1">Single-pass type II membrane protein</topology>
    </subcellularLocation>
</comment>
<evidence type="ECO:0000313" key="11">
    <source>
        <dbReference type="EMBL" id="KAF1802109.1"/>
    </source>
</evidence>
<evidence type="ECO:0000313" key="12">
    <source>
        <dbReference type="Proteomes" id="UP000469890"/>
    </source>
</evidence>
<dbReference type="GO" id="GO:0016020">
    <property type="term" value="C:membrane"/>
    <property type="evidence" value="ECO:0007669"/>
    <property type="project" value="UniProtKB-SubCell"/>
</dbReference>
<accession>A0A8H4BGX8</accession>